<gene>
    <name evidence="1" type="ORF">A5760_10355</name>
</gene>
<protein>
    <submittedName>
        <fullName evidence="1">Calpastatin</fullName>
    </submittedName>
</protein>
<organism evidence="1 2">
    <name type="scientific">Mycobacterium colombiense</name>
    <dbReference type="NCBI Taxonomy" id="339268"/>
    <lineage>
        <taxon>Bacteria</taxon>
        <taxon>Bacillati</taxon>
        <taxon>Actinomycetota</taxon>
        <taxon>Actinomycetes</taxon>
        <taxon>Mycobacteriales</taxon>
        <taxon>Mycobacteriaceae</taxon>
        <taxon>Mycobacterium</taxon>
        <taxon>Mycobacterium avium complex (MAC)</taxon>
    </lineage>
</organism>
<reference evidence="1 2" key="1">
    <citation type="submission" date="2016-06" db="EMBL/GenBank/DDBJ databases">
        <authorList>
            <person name="Kjaerup R.B."/>
            <person name="Dalgaard T.S."/>
            <person name="Juul-Madsen H.R."/>
        </authorList>
    </citation>
    <scope>NUCLEOTIDE SEQUENCE [LARGE SCALE GENOMIC DNA]</scope>
    <source>
        <strain evidence="1 2">852002-51834_SCH5396731</strain>
    </source>
</reference>
<dbReference type="Pfam" id="PF08837">
    <property type="entry name" value="DUF1810"/>
    <property type="match status" value="1"/>
</dbReference>
<dbReference type="RefSeq" id="WP_064880994.1">
    <property type="nucleotide sequence ID" value="NZ_LZSX01000063.1"/>
</dbReference>
<dbReference type="SUPFAM" id="SSF140736">
    <property type="entry name" value="Rv1873-like"/>
    <property type="match status" value="1"/>
</dbReference>
<sequence>MESAGDPFDLKRFVDAQQPVYGDVVDELRAGRKRSHWMWFVFPQLRGLGGSAMAARFGIASLEEAGAYLRHELLGPRLRECSRLVTAVQGRSIGQIFGSPDDLKLCSSMTLFARATDDNQDFLAVLDKYYDSRQDRLTLERLSAP</sequence>
<dbReference type="InterPro" id="IPR014937">
    <property type="entry name" value="DUF1810"/>
</dbReference>
<comment type="caution">
    <text evidence="1">The sequence shown here is derived from an EMBL/GenBank/DDBJ whole genome shotgun (WGS) entry which is preliminary data.</text>
</comment>
<evidence type="ECO:0000313" key="2">
    <source>
        <dbReference type="Proteomes" id="UP000091914"/>
    </source>
</evidence>
<dbReference type="AlphaFoldDB" id="A0A1A0VJS2"/>
<evidence type="ECO:0000313" key="1">
    <source>
        <dbReference type="EMBL" id="OBB83490.1"/>
    </source>
</evidence>
<proteinExistence type="predicted"/>
<dbReference type="Gene3D" id="1.25.40.380">
    <property type="entry name" value="Protein of unknown function DUF1810"/>
    <property type="match status" value="1"/>
</dbReference>
<accession>A0A1A0VJS2</accession>
<dbReference type="PIRSF" id="PIRSF008546">
    <property type="entry name" value="UCP008546"/>
    <property type="match status" value="1"/>
</dbReference>
<dbReference type="Proteomes" id="UP000091914">
    <property type="component" value="Unassembled WGS sequence"/>
</dbReference>
<dbReference type="InterPro" id="IPR036287">
    <property type="entry name" value="Rv1873-like_sf"/>
</dbReference>
<name>A0A1A0VJS2_9MYCO</name>
<dbReference type="OrthoDB" id="9801870at2"/>
<dbReference type="EMBL" id="LZSX01000063">
    <property type="protein sequence ID" value="OBB83490.1"/>
    <property type="molecule type" value="Genomic_DNA"/>
</dbReference>